<protein>
    <submittedName>
        <fullName evidence="1">Uncharacterized protein</fullName>
    </submittedName>
</protein>
<gene>
    <name evidence="1" type="ORF">OUZ56_004944</name>
</gene>
<dbReference type="EMBL" id="JAOYFB010000001">
    <property type="protein sequence ID" value="KAK4003162.1"/>
    <property type="molecule type" value="Genomic_DNA"/>
</dbReference>
<accession>A0ABQ9YRD2</accession>
<reference evidence="1 2" key="1">
    <citation type="journal article" date="2023" name="Nucleic Acids Res.">
        <title>The hologenome of Daphnia magna reveals possible DNA methylation and microbiome-mediated evolution of the host genome.</title>
        <authorList>
            <person name="Chaturvedi A."/>
            <person name="Li X."/>
            <person name="Dhandapani V."/>
            <person name="Marshall H."/>
            <person name="Kissane S."/>
            <person name="Cuenca-Cambronero M."/>
            <person name="Asole G."/>
            <person name="Calvet F."/>
            <person name="Ruiz-Romero M."/>
            <person name="Marangio P."/>
            <person name="Guigo R."/>
            <person name="Rago D."/>
            <person name="Mirbahai L."/>
            <person name="Eastwood N."/>
            <person name="Colbourne J.K."/>
            <person name="Zhou J."/>
            <person name="Mallon E."/>
            <person name="Orsini L."/>
        </authorList>
    </citation>
    <scope>NUCLEOTIDE SEQUENCE [LARGE SCALE GENOMIC DNA]</scope>
    <source>
        <strain evidence="1">LRV0_1</strain>
    </source>
</reference>
<sequence length="77" mass="8403">MIAAVAADLLAPCGVIDSRPRSIDCDYQGRVGVMRDLLSGSDRVPASDSPYGINIKKRGDFKQQLELEPSIHTFAIR</sequence>
<evidence type="ECO:0000313" key="1">
    <source>
        <dbReference type="EMBL" id="KAK4003162.1"/>
    </source>
</evidence>
<organism evidence="1 2">
    <name type="scientific">Daphnia magna</name>
    <dbReference type="NCBI Taxonomy" id="35525"/>
    <lineage>
        <taxon>Eukaryota</taxon>
        <taxon>Metazoa</taxon>
        <taxon>Ecdysozoa</taxon>
        <taxon>Arthropoda</taxon>
        <taxon>Crustacea</taxon>
        <taxon>Branchiopoda</taxon>
        <taxon>Diplostraca</taxon>
        <taxon>Cladocera</taxon>
        <taxon>Anomopoda</taxon>
        <taxon>Daphniidae</taxon>
        <taxon>Daphnia</taxon>
    </lineage>
</organism>
<dbReference type="Proteomes" id="UP001234178">
    <property type="component" value="Unassembled WGS sequence"/>
</dbReference>
<keyword evidence="2" id="KW-1185">Reference proteome</keyword>
<comment type="caution">
    <text evidence="1">The sequence shown here is derived from an EMBL/GenBank/DDBJ whole genome shotgun (WGS) entry which is preliminary data.</text>
</comment>
<name>A0ABQ9YRD2_9CRUS</name>
<proteinExistence type="predicted"/>
<evidence type="ECO:0000313" key="2">
    <source>
        <dbReference type="Proteomes" id="UP001234178"/>
    </source>
</evidence>